<feature type="region of interest" description="Disordered" evidence="1">
    <location>
        <begin position="954"/>
        <end position="1055"/>
    </location>
</feature>
<feature type="region of interest" description="Disordered" evidence="1">
    <location>
        <begin position="530"/>
        <end position="561"/>
    </location>
</feature>
<keyword evidence="3" id="KW-1185">Reference proteome</keyword>
<feature type="compositionally biased region" description="Polar residues" evidence="1">
    <location>
        <begin position="954"/>
        <end position="972"/>
    </location>
</feature>
<evidence type="ECO:0000256" key="1">
    <source>
        <dbReference type="SAM" id="MobiDB-lite"/>
    </source>
</evidence>
<gene>
    <name evidence="2" type="ORF">BSAL_46880</name>
</gene>
<name>A0A0S4JRP4_BODSA</name>
<feature type="region of interest" description="Disordered" evidence="1">
    <location>
        <begin position="799"/>
        <end position="827"/>
    </location>
</feature>
<evidence type="ECO:0000313" key="2">
    <source>
        <dbReference type="EMBL" id="CUG94177.1"/>
    </source>
</evidence>
<evidence type="ECO:0000313" key="3">
    <source>
        <dbReference type="Proteomes" id="UP000051952"/>
    </source>
</evidence>
<feature type="region of interest" description="Disordered" evidence="1">
    <location>
        <begin position="438"/>
        <end position="479"/>
    </location>
</feature>
<dbReference type="SUPFAM" id="SSF50978">
    <property type="entry name" value="WD40 repeat-like"/>
    <property type="match status" value="1"/>
</dbReference>
<sequence>MFRKVQTFCDTSASRSESSGVGSLFACGGYDGTRGVAVGAASAPVALQIHQQQTFGPSAAGGKQSAASAQAAAAAAQSKDALTPSGLATDLRRVLFCSTYQSLIAAEGTFLVTRSGESFQHQDSIASMPSTIVDIALDHGQRRTAVLLQGRHVHILSTMGGNRVGKWSCGELDSVDEGTCICFAHRPVNQPVVAVGTFDGVLAIYDIVADGELVVQFSFGSAILCVAPAGVGQQRLLVGTALGDVFLVNLETLASAKVLDFETVHEPFREALDFGGKKEKESTEATVDRKKLARVDSLATFRNRAHASMDKSVEAFSEGFDATQSIIMYGSGATLLVRISHAEVIPLLQFPSVHRHTSACSVAVRRVSSMGSEFTPSALPLGGAQSISVALLVAVGDFNGSVTVFRVDKVAAAAARATTSPTTVASIVGTASAVKSFTKGARGSHSSTGPVRRPSSDSREASPPSQAPLGNGNQRISVASSASTTTASYEDYKVALLSQLELSTTSLVGNVSFADDDSVVACLSEQLQIHSSTGPVRRPSSDSREASPPSQAPLGNGNQRISVASSASTTTASYEDYKVALLSQLELSTTSLVGNVSFADDDSVVACLSEQLQIVSFSVKGWVQTVLSHASNGKTDEAASVAAASMAASTNTQLTPLIPLMSTTLQPATSAYPSVDDNTPAPPSPIRDIHPFYIMIKGSAQKISSTYAGGGGGGMSPACPSVTDTDDFIKLSNGAPYDRNRTLSLQSTTNEPLMLFEGGAVGGVVGAAHPRPAQTASAAAASAAVAMPHVKPQFVEVPYGHQPSATATPRQPSHHRSQEAGGVAVRGGAGQLMTEESFKSMMGTSTTTHSNETETGNGGGRPAKPKFRFPAQTHQTASPASVPTSSSLVGVEPRSIATTGGGSATTPTSTVSPRKVTKYPTTKLDVIQPLRLGCNDVMHPDDAKFIATAALGETSNSAQHSAQRSRPNTARSATGDGPSARLYPQPAPPQSSASARPPSATTKSSLLGGGRSTTTPKAPLIQYSGLTSNPSFVTSDLDRLQPPTYSPRLARPPSAPAFPYQRKTLEMSHQTDTLLQEAVDKATHITSRIVSNLRQRRLVTSQATGGRKGDGRVFLTLEQQPIPQELVRAVAMSSASPRKRDV</sequence>
<feature type="compositionally biased region" description="Low complexity" evidence="1">
    <location>
        <begin position="843"/>
        <end position="855"/>
    </location>
</feature>
<feature type="compositionally biased region" description="Polar residues" evidence="1">
    <location>
        <begin position="1024"/>
        <end position="1034"/>
    </location>
</feature>
<feature type="region of interest" description="Disordered" evidence="1">
    <location>
        <begin position="843"/>
        <end position="867"/>
    </location>
</feature>
<evidence type="ECO:0008006" key="4">
    <source>
        <dbReference type="Google" id="ProtNLM"/>
    </source>
</evidence>
<dbReference type="Gene3D" id="2.130.10.10">
    <property type="entry name" value="YVTN repeat-like/Quinoprotein amine dehydrogenase"/>
    <property type="match status" value="1"/>
</dbReference>
<dbReference type="AlphaFoldDB" id="A0A0S4JRP4"/>
<proteinExistence type="predicted"/>
<protein>
    <recommendedName>
        <fullName evidence="4">WD40 repeat-containing protein</fullName>
    </recommendedName>
</protein>
<feature type="compositionally biased region" description="Low complexity" evidence="1">
    <location>
        <begin position="904"/>
        <end position="913"/>
    </location>
</feature>
<feature type="region of interest" description="Disordered" evidence="1">
    <location>
        <begin position="893"/>
        <end position="916"/>
    </location>
</feature>
<dbReference type="VEuPathDB" id="TriTrypDB:BSAL_46880"/>
<reference evidence="3" key="1">
    <citation type="submission" date="2015-09" db="EMBL/GenBank/DDBJ databases">
        <authorList>
            <consortium name="Pathogen Informatics"/>
        </authorList>
    </citation>
    <scope>NUCLEOTIDE SEQUENCE [LARGE SCALE GENOMIC DNA]</scope>
    <source>
        <strain evidence="3">Lake Konstanz</strain>
    </source>
</reference>
<dbReference type="InterPro" id="IPR015943">
    <property type="entry name" value="WD40/YVTN_repeat-like_dom_sf"/>
</dbReference>
<dbReference type="EMBL" id="CYKH01002223">
    <property type="protein sequence ID" value="CUG94177.1"/>
    <property type="molecule type" value="Genomic_DNA"/>
</dbReference>
<feature type="compositionally biased region" description="Low complexity" evidence="1">
    <location>
        <begin position="990"/>
        <end position="1005"/>
    </location>
</feature>
<organism evidence="2 3">
    <name type="scientific">Bodo saltans</name>
    <name type="common">Flagellated protozoan</name>
    <dbReference type="NCBI Taxonomy" id="75058"/>
    <lineage>
        <taxon>Eukaryota</taxon>
        <taxon>Discoba</taxon>
        <taxon>Euglenozoa</taxon>
        <taxon>Kinetoplastea</taxon>
        <taxon>Metakinetoplastina</taxon>
        <taxon>Eubodonida</taxon>
        <taxon>Bodonidae</taxon>
        <taxon>Bodo</taxon>
    </lineage>
</organism>
<accession>A0A0S4JRP4</accession>
<dbReference type="InterPro" id="IPR036322">
    <property type="entry name" value="WD40_repeat_dom_sf"/>
</dbReference>
<dbReference type="Proteomes" id="UP000051952">
    <property type="component" value="Unassembled WGS sequence"/>
</dbReference>